<comment type="caution">
    <text evidence="2">The sequence shown here is derived from an EMBL/GenBank/DDBJ whole genome shotgun (WGS) entry which is preliminary data.</text>
</comment>
<dbReference type="EMBL" id="JAQQBR010001831">
    <property type="protein sequence ID" value="KAK0169132.1"/>
    <property type="molecule type" value="Genomic_DNA"/>
</dbReference>
<protein>
    <submittedName>
        <fullName evidence="2">Uncharacterized protein</fullName>
    </submittedName>
</protein>
<gene>
    <name evidence="2" type="ORF">PV327_002878</name>
</gene>
<proteinExistence type="predicted"/>
<reference evidence="2" key="1">
    <citation type="journal article" date="2023" name="bioRxiv">
        <title>Scaffold-level genome assemblies of two parasitoid biocontrol wasps reveal the parthenogenesis mechanism and an associated novel virus.</title>
        <authorList>
            <person name="Inwood S."/>
            <person name="Skelly J."/>
            <person name="Guhlin J."/>
            <person name="Harrop T."/>
            <person name="Goldson S."/>
            <person name="Dearden P."/>
        </authorList>
    </citation>
    <scope>NUCLEOTIDE SEQUENCE</scope>
    <source>
        <strain evidence="2">Lincoln</strain>
        <tissue evidence="2">Whole body</tissue>
    </source>
</reference>
<dbReference type="AlphaFoldDB" id="A0AA39FGG6"/>
<keyword evidence="1" id="KW-0732">Signal</keyword>
<organism evidence="2 3">
    <name type="scientific">Microctonus hyperodae</name>
    <name type="common">Parasitoid wasp</name>
    <dbReference type="NCBI Taxonomy" id="165561"/>
    <lineage>
        <taxon>Eukaryota</taxon>
        <taxon>Metazoa</taxon>
        <taxon>Ecdysozoa</taxon>
        <taxon>Arthropoda</taxon>
        <taxon>Hexapoda</taxon>
        <taxon>Insecta</taxon>
        <taxon>Pterygota</taxon>
        <taxon>Neoptera</taxon>
        <taxon>Endopterygota</taxon>
        <taxon>Hymenoptera</taxon>
        <taxon>Apocrita</taxon>
        <taxon>Ichneumonoidea</taxon>
        <taxon>Braconidae</taxon>
        <taxon>Euphorinae</taxon>
        <taxon>Microctonus</taxon>
    </lineage>
</organism>
<dbReference type="Proteomes" id="UP001168972">
    <property type="component" value="Unassembled WGS sequence"/>
</dbReference>
<name>A0AA39FGG6_MICHY</name>
<evidence type="ECO:0000256" key="1">
    <source>
        <dbReference type="SAM" id="SignalP"/>
    </source>
</evidence>
<reference evidence="2" key="2">
    <citation type="submission" date="2023-03" db="EMBL/GenBank/DDBJ databases">
        <authorList>
            <person name="Inwood S.N."/>
            <person name="Skelly J.G."/>
            <person name="Guhlin J."/>
            <person name="Harrop T.W.R."/>
            <person name="Goldson S.G."/>
            <person name="Dearden P.K."/>
        </authorList>
    </citation>
    <scope>NUCLEOTIDE SEQUENCE</scope>
    <source>
        <strain evidence="2">Lincoln</strain>
        <tissue evidence="2">Whole body</tissue>
    </source>
</reference>
<feature type="chain" id="PRO_5041471037" evidence="1">
    <location>
        <begin position="27"/>
        <end position="235"/>
    </location>
</feature>
<accession>A0AA39FGG6</accession>
<sequence length="235" mass="27020">MARLTIFNFSAFSIIYLCTISQSTNGLPFHSQSNYKLIDESAAVLNTALTLRSRQKRGISDSLRNLGLKILSAPFRIFFTILRAPFRVMASIFNVPYTIISNIIMGPIRIIRNIFATIFSPIRLIFRAITWPARLLFNRNNKQLRDATNASVNSTSESTNDPAELSITDRLSKWINYMINNIFEHAWKFMKEYVFPKINDFIQQLQASNFVPSNIKPILNSIHSVYEILHLLNIL</sequence>
<evidence type="ECO:0000313" key="2">
    <source>
        <dbReference type="EMBL" id="KAK0169132.1"/>
    </source>
</evidence>
<keyword evidence="3" id="KW-1185">Reference proteome</keyword>
<evidence type="ECO:0000313" key="3">
    <source>
        <dbReference type="Proteomes" id="UP001168972"/>
    </source>
</evidence>
<feature type="signal peptide" evidence="1">
    <location>
        <begin position="1"/>
        <end position="26"/>
    </location>
</feature>